<keyword evidence="2" id="KW-0732">Signal</keyword>
<keyword evidence="1" id="KW-0472">Membrane</keyword>
<name>A0A5E4R6E0_9NEOP</name>
<evidence type="ECO:0000256" key="1">
    <source>
        <dbReference type="SAM" id="Phobius"/>
    </source>
</evidence>
<feature type="chain" id="PRO_5022855306" description="Fibronectin type-III domain-containing protein" evidence="2">
    <location>
        <begin position="25"/>
        <end position="460"/>
    </location>
</feature>
<proteinExistence type="predicted"/>
<keyword evidence="1" id="KW-1133">Transmembrane helix</keyword>
<evidence type="ECO:0000313" key="3">
    <source>
        <dbReference type="EMBL" id="VVD05871.1"/>
    </source>
</evidence>
<evidence type="ECO:0008006" key="5">
    <source>
        <dbReference type="Google" id="ProtNLM"/>
    </source>
</evidence>
<reference evidence="3 4" key="1">
    <citation type="submission" date="2017-07" db="EMBL/GenBank/DDBJ databases">
        <authorList>
            <person name="Talla V."/>
            <person name="Backstrom N."/>
        </authorList>
    </citation>
    <scope>NUCLEOTIDE SEQUENCE [LARGE SCALE GENOMIC DNA]</scope>
</reference>
<dbReference type="EMBL" id="FZQP02007036">
    <property type="protein sequence ID" value="VVD05871.1"/>
    <property type="molecule type" value="Genomic_DNA"/>
</dbReference>
<feature type="signal peptide" evidence="2">
    <location>
        <begin position="1"/>
        <end position="24"/>
    </location>
</feature>
<evidence type="ECO:0000256" key="2">
    <source>
        <dbReference type="SAM" id="SignalP"/>
    </source>
</evidence>
<evidence type="ECO:0000313" key="4">
    <source>
        <dbReference type="Proteomes" id="UP000324832"/>
    </source>
</evidence>
<accession>A0A5E4R6E0</accession>
<organism evidence="3 4">
    <name type="scientific">Leptidea sinapis</name>
    <dbReference type="NCBI Taxonomy" id="189913"/>
    <lineage>
        <taxon>Eukaryota</taxon>
        <taxon>Metazoa</taxon>
        <taxon>Ecdysozoa</taxon>
        <taxon>Arthropoda</taxon>
        <taxon>Hexapoda</taxon>
        <taxon>Insecta</taxon>
        <taxon>Pterygota</taxon>
        <taxon>Neoptera</taxon>
        <taxon>Endopterygota</taxon>
        <taxon>Lepidoptera</taxon>
        <taxon>Glossata</taxon>
        <taxon>Ditrysia</taxon>
        <taxon>Papilionoidea</taxon>
        <taxon>Pieridae</taxon>
        <taxon>Dismorphiinae</taxon>
        <taxon>Leptidea</taxon>
    </lineage>
</organism>
<keyword evidence="4" id="KW-1185">Reference proteome</keyword>
<gene>
    <name evidence="3" type="ORF">LSINAPIS_LOCUS15330</name>
</gene>
<feature type="transmembrane region" description="Helical" evidence="1">
    <location>
        <begin position="323"/>
        <end position="343"/>
    </location>
</feature>
<keyword evidence="1" id="KW-0812">Transmembrane</keyword>
<dbReference type="Proteomes" id="UP000324832">
    <property type="component" value="Unassembled WGS sequence"/>
</dbReference>
<sequence length="460" mass="51719">MRVNCVIPECLCVVLMCVIVTCQYDEFYGHHHMEREHTLSEIPQRPAHLYPVHHAALPQGLVVYPLPFMGAEHELMFNVTWLPPLGPPVRSYSLEVHSTRDTLDCKSNLCYEYNIPGDALWSLVPSTISPIAGGCAVKPGCTYHVRLIAHPWDGHTSANLNVDLDECVMGVCSCAHAIRLPTPKVDAEMVSVMGDYFINVTWTLPQPEERLRLPPGLQKQYYYVSLGKQMVSDAHPAPWFANIISRQQEAYGLITEPDMLRWITLPVSIRSGKQLDKRKREVEPDVKLLARVSLIDERGCAGPAGNATAYDPADALNVSIGSYILWAIFGGFCVLVMVLIIALSTRVIKHLLKTLRPATAASPLQPMYHRPIWFLRQPNYPVLKRDRRCQKRWKNQSDDGCSKKGMVRDSVRKRAREKVVNSTVCPDRIHSLCQFISGIAPSVILKSETRSYTIISLSTN</sequence>
<protein>
    <recommendedName>
        <fullName evidence="5">Fibronectin type-III domain-containing protein</fullName>
    </recommendedName>
</protein>
<dbReference type="AlphaFoldDB" id="A0A5E4R6E0"/>